<dbReference type="Pfam" id="PF02518">
    <property type="entry name" value="HATPase_c"/>
    <property type="match status" value="1"/>
</dbReference>
<dbReference type="InterPro" id="IPR003594">
    <property type="entry name" value="HATPase_dom"/>
</dbReference>
<organism evidence="8 9">
    <name type="scientific">Flexivirga alba</name>
    <dbReference type="NCBI Taxonomy" id="702742"/>
    <lineage>
        <taxon>Bacteria</taxon>
        <taxon>Bacillati</taxon>
        <taxon>Actinomycetota</taxon>
        <taxon>Actinomycetes</taxon>
        <taxon>Micrococcales</taxon>
        <taxon>Dermacoccaceae</taxon>
        <taxon>Flexivirga</taxon>
    </lineage>
</organism>
<name>A0ABW2AI01_9MICO</name>
<evidence type="ECO:0000259" key="7">
    <source>
        <dbReference type="Pfam" id="PF02518"/>
    </source>
</evidence>
<dbReference type="SUPFAM" id="SSF55874">
    <property type="entry name" value="ATPase domain of HSP90 chaperone/DNA topoisomerase II/histidine kinase"/>
    <property type="match status" value="1"/>
</dbReference>
<proteinExistence type="predicted"/>
<dbReference type="Proteomes" id="UP001596298">
    <property type="component" value="Unassembled WGS sequence"/>
</dbReference>
<dbReference type="Gene3D" id="3.30.565.10">
    <property type="entry name" value="Histidine kinase-like ATPase, C-terminal domain"/>
    <property type="match status" value="1"/>
</dbReference>
<evidence type="ECO:0000256" key="2">
    <source>
        <dbReference type="ARBA" id="ARBA00012438"/>
    </source>
</evidence>
<keyword evidence="5" id="KW-0902">Two-component regulatory system</keyword>
<evidence type="ECO:0000256" key="1">
    <source>
        <dbReference type="ARBA" id="ARBA00000085"/>
    </source>
</evidence>
<reference evidence="9" key="1">
    <citation type="journal article" date="2019" name="Int. J. Syst. Evol. Microbiol.">
        <title>The Global Catalogue of Microorganisms (GCM) 10K type strain sequencing project: providing services to taxonomists for standard genome sequencing and annotation.</title>
        <authorList>
            <consortium name="The Broad Institute Genomics Platform"/>
            <consortium name="The Broad Institute Genome Sequencing Center for Infectious Disease"/>
            <person name="Wu L."/>
            <person name="Ma J."/>
        </authorList>
    </citation>
    <scope>NUCLEOTIDE SEQUENCE [LARGE SCALE GENOMIC DNA]</scope>
    <source>
        <strain evidence="9">CCUG 58127</strain>
    </source>
</reference>
<dbReference type="PANTHER" id="PTHR24421:SF10">
    <property type="entry name" value="NITRATE_NITRITE SENSOR PROTEIN NARQ"/>
    <property type="match status" value="1"/>
</dbReference>
<evidence type="ECO:0000256" key="5">
    <source>
        <dbReference type="ARBA" id="ARBA00023012"/>
    </source>
</evidence>
<evidence type="ECO:0000256" key="6">
    <source>
        <dbReference type="SAM" id="MobiDB-lite"/>
    </source>
</evidence>
<keyword evidence="4 8" id="KW-0418">Kinase</keyword>
<dbReference type="InterPro" id="IPR050482">
    <property type="entry name" value="Sensor_HK_TwoCompSys"/>
</dbReference>
<keyword evidence="3" id="KW-0808">Transferase</keyword>
<dbReference type="CDD" id="cd16917">
    <property type="entry name" value="HATPase_UhpB-NarQ-NarX-like"/>
    <property type="match status" value="1"/>
</dbReference>
<evidence type="ECO:0000313" key="8">
    <source>
        <dbReference type="EMBL" id="MFC6706184.1"/>
    </source>
</evidence>
<dbReference type="InterPro" id="IPR036890">
    <property type="entry name" value="HATPase_C_sf"/>
</dbReference>
<evidence type="ECO:0000256" key="4">
    <source>
        <dbReference type="ARBA" id="ARBA00022777"/>
    </source>
</evidence>
<protein>
    <recommendedName>
        <fullName evidence="2">histidine kinase</fullName>
        <ecNumber evidence="2">2.7.13.3</ecNumber>
    </recommendedName>
</protein>
<evidence type="ECO:0000313" key="9">
    <source>
        <dbReference type="Proteomes" id="UP001596298"/>
    </source>
</evidence>
<dbReference type="GO" id="GO:0016301">
    <property type="term" value="F:kinase activity"/>
    <property type="evidence" value="ECO:0007669"/>
    <property type="project" value="UniProtKB-KW"/>
</dbReference>
<dbReference type="RefSeq" id="WP_382401995.1">
    <property type="nucleotide sequence ID" value="NZ_JBHSWH010000001.1"/>
</dbReference>
<keyword evidence="9" id="KW-1185">Reference proteome</keyword>
<dbReference type="EMBL" id="JBHSWH010000001">
    <property type="protein sequence ID" value="MFC6706184.1"/>
    <property type="molecule type" value="Genomic_DNA"/>
</dbReference>
<accession>A0ABW2AI01</accession>
<evidence type="ECO:0000256" key="3">
    <source>
        <dbReference type="ARBA" id="ARBA00022679"/>
    </source>
</evidence>
<comment type="catalytic activity">
    <reaction evidence="1">
        <text>ATP + protein L-histidine = ADP + protein N-phospho-L-histidine.</text>
        <dbReference type="EC" id="2.7.13.3"/>
    </reaction>
</comment>
<gene>
    <name evidence="8" type="ORF">ACFQDH_13180</name>
</gene>
<dbReference type="PANTHER" id="PTHR24421">
    <property type="entry name" value="NITRATE/NITRITE SENSOR PROTEIN NARX-RELATED"/>
    <property type="match status" value="1"/>
</dbReference>
<comment type="caution">
    <text evidence="8">The sequence shown here is derived from an EMBL/GenBank/DDBJ whole genome shotgun (WGS) entry which is preliminary data.</text>
</comment>
<feature type="region of interest" description="Disordered" evidence="6">
    <location>
        <begin position="1"/>
        <end position="28"/>
    </location>
</feature>
<feature type="domain" description="Histidine kinase/HSP90-like ATPase" evidence="7">
    <location>
        <begin position="60"/>
        <end position="147"/>
    </location>
</feature>
<dbReference type="EC" id="2.7.13.3" evidence="2"/>
<sequence length="150" mass="15140">MAPSGGTPRRSVLRPEGGSAATSPQPGLPDLPALAASYRSAGLCVACTSTVTGRLPGSVELTAYRVAQEALTNVLRHSQSGDARHDVRRLGDSLRVEITDLGPPRPGTEPPGHGLAGMTERVAACGGRLDAGPLGAGFRVAATLPLAVAA</sequence>